<keyword evidence="3" id="KW-1185">Reference proteome</keyword>
<keyword evidence="1 2" id="KW-0812">Transmembrane</keyword>
<comment type="caution">
    <text evidence="2">The sequence shown here is derived from an EMBL/GenBank/DDBJ whole genome shotgun (WGS) entry which is preliminary data.</text>
</comment>
<keyword evidence="1" id="KW-1133">Transmembrane helix</keyword>
<sequence>MARYSVKASSWRSFRMYPVIIEFHVMGLFSFFAFSKRFTAFSSSPFLAYAMIIVTGFFSGMPKKIDSAFSIFLKFTNPPINSFMLPKARPDTLLQTVWASSMDSYLLYKQTKAPQTECSRSSPDLITSP</sequence>
<dbReference type="EMBL" id="BKCP01008848">
    <property type="protein sequence ID" value="GER49809.1"/>
    <property type="molecule type" value="Genomic_DNA"/>
</dbReference>
<proteinExistence type="predicted"/>
<protein>
    <submittedName>
        <fullName evidence="2">Receptor homology region transmembrane domain ring H2 motif protein 1</fullName>
    </submittedName>
</protein>
<evidence type="ECO:0000256" key="1">
    <source>
        <dbReference type="SAM" id="Phobius"/>
    </source>
</evidence>
<keyword evidence="2" id="KW-0675">Receptor</keyword>
<evidence type="ECO:0000313" key="2">
    <source>
        <dbReference type="EMBL" id="GER49809.1"/>
    </source>
</evidence>
<gene>
    <name evidence="2" type="ORF">STAS_27076</name>
</gene>
<dbReference type="Proteomes" id="UP000325081">
    <property type="component" value="Unassembled WGS sequence"/>
</dbReference>
<feature type="transmembrane region" description="Helical" evidence="1">
    <location>
        <begin position="16"/>
        <end position="34"/>
    </location>
</feature>
<feature type="transmembrane region" description="Helical" evidence="1">
    <location>
        <begin position="40"/>
        <end position="58"/>
    </location>
</feature>
<organism evidence="2 3">
    <name type="scientific">Striga asiatica</name>
    <name type="common">Asiatic witchweed</name>
    <name type="synonym">Buchnera asiatica</name>
    <dbReference type="NCBI Taxonomy" id="4170"/>
    <lineage>
        <taxon>Eukaryota</taxon>
        <taxon>Viridiplantae</taxon>
        <taxon>Streptophyta</taxon>
        <taxon>Embryophyta</taxon>
        <taxon>Tracheophyta</taxon>
        <taxon>Spermatophyta</taxon>
        <taxon>Magnoliopsida</taxon>
        <taxon>eudicotyledons</taxon>
        <taxon>Gunneridae</taxon>
        <taxon>Pentapetalae</taxon>
        <taxon>asterids</taxon>
        <taxon>lamiids</taxon>
        <taxon>Lamiales</taxon>
        <taxon>Orobanchaceae</taxon>
        <taxon>Buchnereae</taxon>
        <taxon>Striga</taxon>
    </lineage>
</organism>
<accession>A0A5A7QXH8</accession>
<keyword evidence="1" id="KW-0472">Membrane</keyword>
<reference evidence="3" key="1">
    <citation type="journal article" date="2019" name="Curr. Biol.">
        <title>Genome Sequence of Striga asiatica Provides Insight into the Evolution of Plant Parasitism.</title>
        <authorList>
            <person name="Yoshida S."/>
            <person name="Kim S."/>
            <person name="Wafula E.K."/>
            <person name="Tanskanen J."/>
            <person name="Kim Y.M."/>
            <person name="Honaas L."/>
            <person name="Yang Z."/>
            <person name="Spallek T."/>
            <person name="Conn C.E."/>
            <person name="Ichihashi Y."/>
            <person name="Cheong K."/>
            <person name="Cui S."/>
            <person name="Der J.P."/>
            <person name="Gundlach H."/>
            <person name="Jiao Y."/>
            <person name="Hori C."/>
            <person name="Ishida J.K."/>
            <person name="Kasahara H."/>
            <person name="Kiba T."/>
            <person name="Kim M.S."/>
            <person name="Koo N."/>
            <person name="Laohavisit A."/>
            <person name="Lee Y.H."/>
            <person name="Lumba S."/>
            <person name="McCourt P."/>
            <person name="Mortimer J.C."/>
            <person name="Mutuku J.M."/>
            <person name="Nomura T."/>
            <person name="Sasaki-Sekimoto Y."/>
            <person name="Seto Y."/>
            <person name="Wang Y."/>
            <person name="Wakatake T."/>
            <person name="Sakakibara H."/>
            <person name="Demura T."/>
            <person name="Yamaguchi S."/>
            <person name="Yoneyama K."/>
            <person name="Manabe R.I."/>
            <person name="Nelson D.C."/>
            <person name="Schulman A.H."/>
            <person name="Timko M.P."/>
            <person name="dePamphilis C.W."/>
            <person name="Choi D."/>
            <person name="Shirasu K."/>
        </authorList>
    </citation>
    <scope>NUCLEOTIDE SEQUENCE [LARGE SCALE GENOMIC DNA]</scope>
    <source>
        <strain evidence="3">cv. UVA1</strain>
    </source>
</reference>
<name>A0A5A7QXH8_STRAF</name>
<evidence type="ECO:0000313" key="3">
    <source>
        <dbReference type="Proteomes" id="UP000325081"/>
    </source>
</evidence>
<dbReference type="AlphaFoldDB" id="A0A5A7QXH8"/>